<evidence type="ECO:0000256" key="4">
    <source>
        <dbReference type="ARBA" id="ARBA00011744"/>
    </source>
</evidence>
<dbReference type="Proteomes" id="UP000008561">
    <property type="component" value="Chromosome"/>
</dbReference>
<dbReference type="PROSITE" id="PS51671">
    <property type="entry name" value="ACT"/>
    <property type="match status" value="1"/>
</dbReference>
<dbReference type="HOGENOM" id="CLU_055003_1_3_7"/>
<dbReference type="InterPro" id="IPR027271">
    <property type="entry name" value="Acetolactate_synth/TF_NikR_C"/>
</dbReference>
<evidence type="ECO:0000256" key="2">
    <source>
        <dbReference type="ARBA" id="ARBA00005025"/>
    </source>
</evidence>
<dbReference type="InterPro" id="IPR054480">
    <property type="entry name" value="AHAS_small-like_ACT"/>
</dbReference>
<dbReference type="AlphaFoldDB" id="A8ZTQ9"/>
<dbReference type="NCBIfam" id="TIGR00119">
    <property type="entry name" value="acolac_sm"/>
    <property type="match status" value="1"/>
</dbReference>
<dbReference type="PANTHER" id="PTHR30239:SF0">
    <property type="entry name" value="ACETOLACTATE SYNTHASE SMALL SUBUNIT 1, CHLOROPLASTIC"/>
    <property type="match status" value="1"/>
</dbReference>
<comment type="pathway">
    <text evidence="2 8">Amino-acid biosynthesis; L-valine biosynthesis; L-valine from pyruvate: step 1/4.</text>
</comment>
<evidence type="ECO:0000256" key="5">
    <source>
        <dbReference type="ARBA" id="ARBA00022605"/>
    </source>
</evidence>
<dbReference type="Pfam" id="PF22629">
    <property type="entry name" value="ACT_AHAS_ss"/>
    <property type="match status" value="1"/>
</dbReference>
<dbReference type="CDD" id="cd04878">
    <property type="entry name" value="ACT_AHAS"/>
    <property type="match status" value="1"/>
</dbReference>
<comment type="similarity">
    <text evidence="3 8">Belongs to the acetolactate synthase small subunit family.</text>
</comment>
<evidence type="ECO:0000313" key="11">
    <source>
        <dbReference type="Proteomes" id="UP000008561"/>
    </source>
</evidence>
<reference evidence="10 11" key="1">
    <citation type="submission" date="2007-10" db="EMBL/GenBank/DDBJ databases">
        <title>Complete sequence of Desulfococcus oleovorans Hxd3.</title>
        <authorList>
            <consortium name="US DOE Joint Genome Institute"/>
            <person name="Copeland A."/>
            <person name="Lucas S."/>
            <person name="Lapidus A."/>
            <person name="Barry K."/>
            <person name="Glavina del Rio T."/>
            <person name="Dalin E."/>
            <person name="Tice H."/>
            <person name="Pitluck S."/>
            <person name="Kiss H."/>
            <person name="Brettin T."/>
            <person name="Bruce D."/>
            <person name="Detter J.C."/>
            <person name="Han C."/>
            <person name="Schmutz J."/>
            <person name="Larimer F."/>
            <person name="Land M."/>
            <person name="Hauser L."/>
            <person name="Kyrpides N."/>
            <person name="Kim E."/>
            <person name="Wawrik B."/>
            <person name="Richardson P."/>
        </authorList>
    </citation>
    <scope>NUCLEOTIDE SEQUENCE [LARGE SCALE GENOMIC DNA]</scope>
    <source>
        <strain evidence="11">DSM 6200 / JCM 39069 / Hxd3</strain>
    </source>
</reference>
<feature type="domain" description="ACT" evidence="9">
    <location>
        <begin position="7"/>
        <end position="81"/>
    </location>
</feature>
<comment type="subunit">
    <text evidence="4 8">Dimer of large and small chains.</text>
</comment>
<evidence type="ECO:0000313" key="10">
    <source>
        <dbReference type="EMBL" id="ABW67842.1"/>
    </source>
</evidence>
<dbReference type="EC" id="2.2.1.6" evidence="8"/>
<dbReference type="GO" id="GO:0009097">
    <property type="term" value="P:isoleucine biosynthetic process"/>
    <property type="evidence" value="ECO:0007669"/>
    <property type="project" value="UniProtKB-UniRule"/>
</dbReference>
<keyword evidence="5 8" id="KW-0028">Amino-acid biosynthesis</keyword>
<dbReference type="STRING" id="96561.Dole_2038"/>
<dbReference type="Gene3D" id="3.30.70.1150">
    <property type="entry name" value="ACT-like. Chain A, domain 2"/>
    <property type="match status" value="1"/>
</dbReference>
<dbReference type="Gene3D" id="3.30.70.260">
    <property type="match status" value="1"/>
</dbReference>
<evidence type="ECO:0000256" key="1">
    <source>
        <dbReference type="ARBA" id="ARBA00004974"/>
    </source>
</evidence>
<dbReference type="NCBIfam" id="NF008864">
    <property type="entry name" value="PRK11895.1"/>
    <property type="match status" value="1"/>
</dbReference>
<protein>
    <recommendedName>
        <fullName evidence="8">Acetolactate synthase small subunit</fullName>
        <shortName evidence="8">AHAS</shortName>
        <shortName evidence="8">ALS</shortName>
        <ecNumber evidence="8">2.2.1.6</ecNumber>
    </recommendedName>
    <alternativeName>
        <fullName evidence="8">Acetohydroxy-acid synthase small subunit</fullName>
    </alternativeName>
</protein>
<dbReference type="OrthoDB" id="9787365at2"/>
<comment type="catalytic activity">
    <reaction evidence="7 8">
        <text>2 pyruvate + H(+) = (2S)-2-acetolactate + CO2</text>
        <dbReference type="Rhea" id="RHEA:25249"/>
        <dbReference type="ChEBI" id="CHEBI:15361"/>
        <dbReference type="ChEBI" id="CHEBI:15378"/>
        <dbReference type="ChEBI" id="CHEBI:16526"/>
        <dbReference type="ChEBI" id="CHEBI:58476"/>
        <dbReference type="EC" id="2.2.1.6"/>
    </reaction>
</comment>
<dbReference type="GO" id="GO:0005829">
    <property type="term" value="C:cytosol"/>
    <property type="evidence" value="ECO:0007669"/>
    <property type="project" value="TreeGrafter"/>
</dbReference>
<dbReference type="InterPro" id="IPR004789">
    <property type="entry name" value="Acetalactate_synth_ssu"/>
</dbReference>
<dbReference type="FunFam" id="3.30.70.1150:FF:000001">
    <property type="entry name" value="Acetolactate synthase small subunit"/>
    <property type="match status" value="1"/>
</dbReference>
<dbReference type="UniPathway" id="UPA00049">
    <property type="reaction ID" value="UER00059"/>
</dbReference>
<evidence type="ECO:0000256" key="3">
    <source>
        <dbReference type="ARBA" id="ARBA00006341"/>
    </source>
</evidence>
<dbReference type="PANTHER" id="PTHR30239">
    <property type="entry name" value="ACETOLACTATE SYNTHASE SMALL SUBUNIT"/>
    <property type="match status" value="1"/>
</dbReference>
<dbReference type="SUPFAM" id="SSF55021">
    <property type="entry name" value="ACT-like"/>
    <property type="match status" value="2"/>
</dbReference>
<name>A8ZTQ9_DESOH</name>
<dbReference type="EMBL" id="CP000859">
    <property type="protein sequence ID" value="ABW67842.1"/>
    <property type="molecule type" value="Genomic_DNA"/>
</dbReference>
<dbReference type="KEGG" id="dol:Dole_2038"/>
<evidence type="ECO:0000256" key="6">
    <source>
        <dbReference type="ARBA" id="ARBA00023304"/>
    </source>
</evidence>
<dbReference type="UniPathway" id="UPA00047">
    <property type="reaction ID" value="UER00055"/>
</dbReference>
<dbReference type="eggNOG" id="COG0440">
    <property type="taxonomic scope" value="Bacteria"/>
</dbReference>
<dbReference type="FunFam" id="3.30.70.260:FF:000001">
    <property type="entry name" value="Acetolactate synthase, small subunit"/>
    <property type="match status" value="1"/>
</dbReference>
<gene>
    <name evidence="10" type="ordered locus">Dole_2038</name>
</gene>
<keyword evidence="11" id="KW-1185">Reference proteome</keyword>
<dbReference type="Pfam" id="PF10369">
    <property type="entry name" value="ALS_ss_C"/>
    <property type="match status" value="1"/>
</dbReference>
<dbReference type="RefSeq" id="WP_012175454.1">
    <property type="nucleotide sequence ID" value="NC_009943.1"/>
</dbReference>
<proteinExistence type="inferred from homology"/>
<dbReference type="InterPro" id="IPR045865">
    <property type="entry name" value="ACT-like_dom_sf"/>
</dbReference>
<dbReference type="InterPro" id="IPR019455">
    <property type="entry name" value="Acetolactate_synth_ssu_C"/>
</dbReference>
<dbReference type="GO" id="GO:0003984">
    <property type="term" value="F:acetolactate synthase activity"/>
    <property type="evidence" value="ECO:0007669"/>
    <property type="project" value="UniProtKB-UniRule"/>
</dbReference>
<organism evidence="10 11">
    <name type="scientific">Desulfosudis oleivorans (strain DSM 6200 / JCM 39069 / Hxd3)</name>
    <name type="common">Desulfococcus oleovorans</name>
    <dbReference type="NCBI Taxonomy" id="96561"/>
    <lineage>
        <taxon>Bacteria</taxon>
        <taxon>Pseudomonadati</taxon>
        <taxon>Thermodesulfobacteriota</taxon>
        <taxon>Desulfobacteria</taxon>
        <taxon>Desulfobacterales</taxon>
        <taxon>Desulfosudaceae</taxon>
        <taxon>Desulfosudis</taxon>
    </lineage>
</organism>
<comment type="pathway">
    <text evidence="1 8">Amino-acid biosynthesis; L-isoleucine biosynthesis; L-isoleucine from 2-oxobutanoate: step 1/4.</text>
</comment>
<dbReference type="InterPro" id="IPR039557">
    <property type="entry name" value="AHAS_ACT"/>
</dbReference>
<dbReference type="GO" id="GO:1990610">
    <property type="term" value="F:acetolactate synthase regulator activity"/>
    <property type="evidence" value="ECO:0007669"/>
    <property type="project" value="UniProtKB-UniRule"/>
</dbReference>
<evidence type="ECO:0000256" key="7">
    <source>
        <dbReference type="ARBA" id="ARBA00048670"/>
    </source>
</evidence>
<comment type="function">
    <text evidence="8">Catalyzes the conversion of 2 pyruvate molecules into acetolactate in the first common step of the biosynthetic pathway of the branched-amino acids such as leucine, isoleucine, and valine.</text>
</comment>
<accession>A8ZTQ9</accession>
<evidence type="ECO:0000256" key="8">
    <source>
        <dbReference type="RuleBase" id="RU368092"/>
    </source>
</evidence>
<sequence length="166" mass="18196">MNGTKHILSILVDNQPGVLSRIAGLFSGRGYNIESLCVATTTDPGISRLTMVTIGDEAIVEQIQKQLNKLINVIKVIDLTGTQYVQRELILIQVRAKPENRAEILRIVDIFRGKVVDVGAENYMIEATGSEEKLAAFLMLLKPLGIKEIARTGPIALQRDANSKGK</sequence>
<keyword evidence="6 8" id="KW-0100">Branched-chain amino acid biosynthesis</keyword>
<keyword evidence="8" id="KW-0808">Transferase</keyword>
<dbReference type="GO" id="GO:0009099">
    <property type="term" value="P:L-valine biosynthetic process"/>
    <property type="evidence" value="ECO:0007669"/>
    <property type="project" value="UniProtKB-UniRule"/>
</dbReference>
<evidence type="ECO:0000259" key="9">
    <source>
        <dbReference type="PROSITE" id="PS51671"/>
    </source>
</evidence>
<dbReference type="InterPro" id="IPR002912">
    <property type="entry name" value="ACT_dom"/>
</dbReference>